<keyword evidence="1" id="KW-1185">Reference proteome</keyword>
<protein>
    <submittedName>
        <fullName evidence="2">Uncharacterized protein</fullName>
    </submittedName>
</protein>
<proteinExistence type="predicted"/>
<dbReference type="WBParaSite" id="jg19247">
    <property type="protein sequence ID" value="jg19247"/>
    <property type="gene ID" value="jg19247"/>
</dbReference>
<organism evidence="1 2">
    <name type="scientific">Ditylenchus dipsaci</name>
    <dbReference type="NCBI Taxonomy" id="166011"/>
    <lineage>
        <taxon>Eukaryota</taxon>
        <taxon>Metazoa</taxon>
        <taxon>Ecdysozoa</taxon>
        <taxon>Nematoda</taxon>
        <taxon>Chromadorea</taxon>
        <taxon>Rhabditida</taxon>
        <taxon>Tylenchina</taxon>
        <taxon>Tylenchomorpha</taxon>
        <taxon>Sphaerularioidea</taxon>
        <taxon>Anguinidae</taxon>
        <taxon>Anguininae</taxon>
        <taxon>Ditylenchus</taxon>
    </lineage>
</organism>
<evidence type="ECO:0000313" key="1">
    <source>
        <dbReference type="Proteomes" id="UP000887574"/>
    </source>
</evidence>
<dbReference type="AlphaFoldDB" id="A0A915DF84"/>
<accession>A0A915DF84</accession>
<evidence type="ECO:0000313" key="2">
    <source>
        <dbReference type="WBParaSite" id="jg19247"/>
    </source>
</evidence>
<name>A0A915DF84_9BILA</name>
<sequence length="82" mass="9519">MLLNPETIKWFAPTRQQQCYLDEDSNTLYSDPAEFRKFSHLESSEICEDMNVADWIEAEIVIDDVLDQPTLLPDGQIDIELD</sequence>
<reference evidence="2" key="1">
    <citation type="submission" date="2022-11" db="UniProtKB">
        <authorList>
            <consortium name="WormBaseParasite"/>
        </authorList>
    </citation>
    <scope>IDENTIFICATION</scope>
</reference>
<dbReference type="Proteomes" id="UP000887574">
    <property type="component" value="Unplaced"/>
</dbReference>